<feature type="region of interest" description="Disordered" evidence="1">
    <location>
        <begin position="1123"/>
        <end position="1178"/>
    </location>
</feature>
<feature type="compositionally biased region" description="Acidic residues" evidence="1">
    <location>
        <begin position="676"/>
        <end position="693"/>
    </location>
</feature>
<feature type="compositionally biased region" description="Low complexity" evidence="1">
    <location>
        <begin position="502"/>
        <end position="521"/>
    </location>
</feature>
<feature type="region of interest" description="Disordered" evidence="1">
    <location>
        <begin position="933"/>
        <end position="955"/>
    </location>
</feature>
<feature type="compositionally biased region" description="Low complexity" evidence="1">
    <location>
        <begin position="867"/>
        <end position="882"/>
    </location>
</feature>
<feature type="region of interest" description="Disordered" evidence="1">
    <location>
        <begin position="654"/>
        <end position="836"/>
    </location>
</feature>
<name>A0ABD2PVU5_9PLAT</name>
<feature type="compositionally biased region" description="Basic and acidic residues" evidence="1">
    <location>
        <begin position="1124"/>
        <end position="1133"/>
    </location>
</feature>
<gene>
    <name evidence="2" type="ORF">Ciccas_011509</name>
</gene>
<feature type="compositionally biased region" description="Acidic residues" evidence="1">
    <location>
        <begin position="747"/>
        <end position="776"/>
    </location>
</feature>
<accession>A0ABD2PVU5</accession>
<organism evidence="2 3">
    <name type="scientific">Cichlidogyrus casuarinus</name>
    <dbReference type="NCBI Taxonomy" id="1844966"/>
    <lineage>
        <taxon>Eukaryota</taxon>
        <taxon>Metazoa</taxon>
        <taxon>Spiralia</taxon>
        <taxon>Lophotrochozoa</taxon>
        <taxon>Platyhelminthes</taxon>
        <taxon>Monogenea</taxon>
        <taxon>Monopisthocotylea</taxon>
        <taxon>Dactylogyridea</taxon>
        <taxon>Ancyrocephalidae</taxon>
        <taxon>Cichlidogyrus</taxon>
    </lineage>
</organism>
<comment type="caution">
    <text evidence="2">The sequence shown here is derived from an EMBL/GenBank/DDBJ whole genome shotgun (WGS) entry which is preliminary data.</text>
</comment>
<dbReference type="EMBL" id="JBJKFK010003406">
    <property type="protein sequence ID" value="KAL3309936.1"/>
    <property type="molecule type" value="Genomic_DNA"/>
</dbReference>
<proteinExistence type="predicted"/>
<keyword evidence="3" id="KW-1185">Reference proteome</keyword>
<evidence type="ECO:0000313" key="2">
    <source>
        <dbReference type="EMBL" id="KAL3309936.1"/>
    </source>
</evidence>
<feature type="non-terminal residue" evidence="2">
    <location>
        <position position="1"/>
    </location>
</feature>
<feature type="region of interest" description="Disordered" evidence="1">
    <location>
        <begin position="1076"/>
        <end position="1109"/>
    </location>
</feature>
<evidence type="ECO:0000256" key="1">
    <source>
        <dbReference type="SAM" id="MobiDB-lite"/>
    </source>
</evidence>
<sequence>AEVHERLSDTEEVKSILPDTSAEQAQVEVLSVDVDALVEATLAVREAEFYERSSDTEEVNSNLPEAFAQQPRFDISSKNSSATVDVCPKSSNLYKAQAYELLSDTEESKLISSESSSVHAQVELVTTAEASPESAEFHASKHSSPTDCIRLMSEFTFATIPIPSESISSTYSQGLLDITDNLTEQPSESINLDTDNPHQPAQSASENAFSECFKAVESIRSLPVESDSESCLKSPSSHKSSLTLDQSLTNPLSVAQVQALTDQTESSFLFSQQSPIEITSEIHQDISQHVIKSAEETHVPQTITSVFEQVQDVSTTKYVTTLDSAKIHSLPFHDSESTSPVLLHKEPKVFTNFGDFDCSIGDSLQLDKDASSKVVAISKPLSSEINLQLHEDITKQPEAESIGEDYTKRLLTESMKELINQDCMLTPLIEEPRQIEEEAILAELSLDVSSAEAAMYEKSFSQCVYEEQKQLELMEMEITKLSPGAMPSQKISPLSPLEEAGSFEPFEPFEKSSSSNEPSSSMMTVIPNVSMGAKQLPSSSQISLTGIDEIVDEATQLTGDESSGSSSLDKMTVKELGLSLQHIPDSLAKEVITGGSYESVHTEHAVFGQLSTNPVSSDPSNIFDFDHSLAVAPTSQESSPEVIFIDKSPKEVQEISRQQQQKEELLRLAQSAGVNLDDDDDDDDENDDEEPEEEIKPSASRHVQDAVSKSDQLLSRLTSMGLRTPRDTVKSVIIGTKPPMVEADPIIYDEDEEEENDSISEEDLVQDYHIDEEEEPERQTASLSPILETHSPKADDDDADSLDDDSREIENLVPAYEDEFDLDSARKSVQENREQMDRELMASVSSVTSTDSLRSTVIKRGVGFPALTTSPPDSTSRTTLDSFETGSVGPAQSSNCVALPPQVGHGKVLGSATSTPGLVADQFVAANLLTKRGDSSSSLPTTKPHPSASSSVQEFEEIEKHMTISTQSLQLMPEKRSSNVNSSSGGSLSEFERLEKELFSGSSRSSSLTEFQKPDSPSVELTEEQIQQGFNLHSGRISTILEDPAGEMSCSSMTNKSEDITLPPTGTIDYIQEEDSIEEEEAEDSLAQSDLDLGDSSQMDDPTSDEIRSKWLRNMIEGAKAVIKRQDRERESDSLGELDSFESRSRPLSSSSSYGLAPISRSIEASPDRADSLDRSSAEPVHERFYLDIGINESQNAEYIQNLFSARLATARRIGSSADSLDDSGNAREGSSSFAAPTVPQVMTDSLEDSAVATGASDLDEDAGRRPKRFSPGTDLVAGASPDRKRQKHSVPIQITEQIERTDEQVALSTPRADHSCVMLGEEEEEQK</sequence>
<feature type="region of interest" description="Disordered" evidence="1">
    <location>
        <begin position="484"/>
        <end position="523"/>
    </location>
</feature>
<evidence type="ECO:0000313" key="3">
    <source>
        <dbReference type="Proteomes" id="UP001626550"/>
    </source>
</evidence>
<feature type="region of interest" description="Disordered" evidence="1">
    <location>
        <begin position="1217"/>
        <end position="1328"/>
    </location>
</feature>
<feature type="region of interest" description="Disordered" evidence="1">
    <location>
        <begin position="967"/>
        <end position="989"/>
    </location>
</feature>
<feature type="compositionally biased region" description="Basic and acidic residues" evidence="1">
    <location>
        <begin position="1166"/>
        <end position="1178"/>
    </location>
</feature>
<feature type="region of interest" description="Disordered" evidence="1">
    <location>
        <begin position="186"/>
        <end position="206"/>
    </location>
</feature>
<dbReference type="Proteomes" id="UP001626550">
    <property type="component" value="Unassembled WGS sequence"/>
</dbReference>
<feature type="compositionally biased region" description="Low complexity" evidence="1">
    <location>
        <begin position="978"/>
        <end position="989"/>
    </location>
</feature>
<protein>
    <submittedName>
        <fullName evidence="2">Uncharacterized protein</fullName>
    </submittedName>
</protein>
<feature type="compositionally biased region" description="Polar residues" evidence="1">
    <location>
        <begin position="707"/>
        <end position="718"/>
    </location>
</feature>
<feature type="compositionally biased region" description="Basic and acidic residues" evidence="1">
    <location>
        <begin position="823"/>
        <end position="836"/>
    </location>
</feature>
<feature type="compositionally biased region" description="Basic and acidic residues" evidence="1">
    <location>
        <begin position="654"/>
        <end position="666"/>
    </location>
</feature>
<feature type="region of interest" description="Disordered" evidence="1">
    <location>
        <begin position="863"/>
        <end position="897"/>
    </location>
</feature>
<feature type="compositionally biased region" description="Acidic residues" evidence="1">
    <location>
        <begin position="795"/>
        <end position="807"/>
    </location>
</feature>
<reference evidence="2 3" key="1">
    <citation type="submission" date="2024-11" db="EMBL/GenBank/DDBJ databases">
        <title>Adaptive evolution of stress response genes in parasites aligns with host niche diversity.</title>
        <authorList>
            <person name="Hahn C."/>
            <person name="Resl P."/>
        </authorList>
    </citation>
    <scope>NUCLEOTIDE SEQUENCE [LARGE SCALE GENOMIC DNA]</scope>
    <source>
        <strain evidence="2">EGGRZ-B1_66</strain>
        <tissue evidence="2">Body</tissue>
    </source>
</reference>